<feature type="compositionally biased region" description="Acidic residues" evidence="5">
    <location>
        <begin position="505"/>
        <end position="518"/>
    </location>
</feature>
<feature type="region of interest" description="Disordered" evidence="5">
    <location>
        <begin position="382"/>
        <end position="423"/>
    </location>
</feature>
<dbReference type="GO" id="GO:0008440">
    <property type="term" value="F:inositol-1,4,5-trisphosphate 3-kinase activity"/>
    <property type="evidence" value="ECO:0007669"/>
    <property type="project" value="TreeGrafter"/>
</dbReference>
<feature type="compositionally biased region" description="Polar residues" evidence="5">
    <location>
        <begin position="382"/>
        <end position="392"/>
    </location>
</feature>
<feature type="region of interest" description="Disordered" evidence="5">
    <location>
        <begin position="202"/>
        <end position="345"/>
    </location>
</feature>
<organism evidence="6 7">
    <name type="scientific">Glutinoglossum americanum</name>
    <dbReference type="NCBI Taxonomy" id="1670608"/>
    <lineage>
        <taxon>Eukaryota</taxon>
        <taxon>Fungi</taxon>
        <taxon>Dikarya</taxon>
        <taxon>Ascomycota</taxon>
        <taxon>Pezizomycotina</taxon>
        <taxon>Geoglossomycetes</taxon>
        <taxon>Geoglossales</taxon>
        <taxon>Geoglossaceae</taxon>
        <taxon>Glutinoglossum</taxon>
    </lineage>
</organism>
<feature type="compositionally biased region" description="Basic and acidic residues" evidence="5">
    <location>
        <begin position="486"/>
        <end position="503"/>
    </location>
</feature>
<dbReference type="OrthoDB" id="2573163at2759"/>
<proteinExistence type="inferred from homology"/>
<feature type="compositionally biased region" description="Polar residues" evidence="5">
    <location>
        <begin position="1"/>
        <end position="12"/>
    </location>
</feature>
<feature type="compositionally biased region" description="Polar residues" evidence="5">
    <location>
        <begin position="935"/>
        <end position="949"/>
    </location>
</feature>
<feature type="compositionally biased region" description="Low complexity" evidence="5">
    <location>
        <begin position="45"/>
        <end position="59"/>
    </location>
</feature>
<dbReference type="Gene3D" id="3.30.470.160">
    <property type="entry name" value="Inositol polyphosphate kinase"/>
    <property type="match status" value="1"/>
</dbReference>
<dbReference type="EC" id="2.7.-.-" evidence="4"/>
<dbReference type="GO" id="GO:0005737">
    <property type="term" value="C:cytoplasm"/>
    <property type="evidence" value="ECO:0007669"/>
    <property type="project" value="TreeGrafter"/>
</dbReference>
<feature type="compositionally biased region" description="Low complexity" evidence="5">
    <location>
        <begin position="472"/>
        <end position="484"/>
    </location>
</feature>
<feature type="compositionally biased region" description="Polar residues" evidence="5">
    <location>
        <begin position="461"/>
        <end position="471"/>
    </location>
</feature>
<sequence>MSSSLPDFQNHSIVPVRPAEAPQDPQNAPLQPPSASKAVIRGFDPAARSNRFPSSPSSSLDLRSILDVTTQLPERDSIFATRYLVTESRVSPLHTPPSTPTRNDAIYNDGGQEPSKTELTLGFELPSDPNSILRPHQTTYVPSPTASGGTHAIANSFRQSFHGGGYSSLYDHRGFISLHTRDGGGSLERIHRERRLHVLPPFISPVDSPVDRPSTPNMPDSPRAHCQTQDDDPRDQSGHSSQPGVYSDLHWTASNDRSGSRGRNNTQVDKSISATMPNSEMSGRSRKSSHSLGLFKENTGDRRREERGKDWTNKEGGSETKGKDRQDGRRDYELFGGDNTGKRVFPPVEELDLEQQTKGASHTGAFVQEQLTNDQYSVLLPENTSPYSNRKVSSAMVESSAEPGPSSRPPPLQATPTQLLPMENRDATNLSSKALEKHLPLRLLEEIRNHHNIAPGASKRASFSKSMTTITSGHSASSSPSLRSDPMGRTDQDISVRIDRYNPGEEAEEGDDEDESDKDEISSALYWPHKTPSPESSEDDLRLDDSIGKKTRDQSASAVGTRPARLWAEADTISNAGLEIDDGNRCFHSDLLDANALTKAPDDQAYTPSDRGMSSATDSEYESLDEAYESRKGEESSLTDDAEATPTGTPVGRTLSASPKIHKSKRRYSLAPLGAVELKPYNHQVGGHTTVFRFSRQAVCKSLSNRENEFYENVERRHSELLKFLPRYIGVLNVTFRKAPKRKKTKKDGDEGWGTQQSQLVAQSKPSKSTGSQEQSGSPSRAGDTTASGEKPRIVSQSQQPLPIPQVVFANNRHIIPENLFRLPMSLSHPQLSSSFSGNTSLKLNSRDLSDSNSIGGMPTRRPSLPNHNSSWGATTVNRKLQEQVLREVFGPPTMQHHTLSLKVCDEDKEGGRPPIADSGSLDSLANTNQVHQHRSANNLLRRNTFNSSDHSDLEFLEDDGYRGDKEDDIFNMDEGQAPSLGPLPATGPNPAREETQLDSGAALASPKEAAINYERVVPLPLATEANAGKSPDSSSVPINPEQAQTQPDSRVEHFLLLEDLTAGMKRPCVLDLKMGTRQYGLEANENKKRSQRRKCQLTTSQELGVRVCGMQVWDVKSQTYLFQDKYFGRDLKAGPDFQNALTRFLYDGDSDSSVSKHIPVILEKLTLLEDMIRHLPGYRFYASSLLLLYDGSPGDEGEGVCSDIQQTNKGKDRRPGTPIDLKIVDFANCVTAEDEIPETTPCPPKNRWDIDRGYLRGLRSLRMYFQHIWKDINDEEWVEIGEGEGMALGRKGTGRVSLPGPEEVMDEDLGYVSY</sequence>
<feature type="region of interest" description="Disordered" evidence="5">
    <location>
        <begin position="1025"/>
        <end position="1050"/>
    </location>
</feature>
<feature type="region of interest" description="Disordered" evidence="5">
    <location>
        <begin position="935"/>
        <end position="1003"/>
    </location>
</feature>
<feature type="region of interest" description="Disordered" evidence="5">
    <location>
        <begin position="739"/>
        <end position="800"/>
    </location>
</feature>
<evidence type="ECO:0000256" key="2">
    <source>
        <dbReference type="ARBA" id="ARBA00022679"/>
    </source>
</evidence>
<keyword evidence="3 4" id="KW-0418">Kinase</keyword>
<evidence type="ECO:0000256" key="4">
    <source>
        <dbReference type="RuleBase" id="RU363090"/>
    </source>
</evidence>
<feature type="compositionally biased region" description="Polar residues" evidence="5">
    <location>
        <begin position="252"/>
        <end position="282"/>
    </location>
</feature>
<feature type="region of interest" description="Disordered" evidence="5">
    <location>
        <begin position="599"/>
        <end position="663"/>
    </location>
</feature>
<feature type="compositionally biased region" description="Polar residues" evidence="5">
    <location>
        <begin position="754"/>
        <end position="788"/>
    </location>
</feature>
<dbReference type="GO" id="GO:0000824">
    <property type="term" value="F:inositol-1,4,5,6-tetrakisphosphate 3-kinase activity"/>
    <property type="evidence" value="ECO:0007669"/>
    <property type="project" value="TreeGrafter"/>
</dbReference>
<feature type="compositionally biased region" description="Basic and acidic residues" evidence="5">
    <location>
        <begin position="298"/>
        <end position="333"/>
    </location>
</feature>
<feature type="region of interest" description="Disordered" evidence="5">
    <location>
        <begin position="1"/>
        <end position="59"/>
    </location>
</feature>
<keyword evidence="7" id="KW-1185">Reference proteome</keyword>
<keyword evidence="2 4" id="KW-0808">Transferase</keyword>
<feature type="compositionally biased region" description="Polar residues" evidence="5">
    <location>
        <begin position="1032"/>
        <end position="1049"/>
    </location>
</feature>
<protein>
    <recommendedName>
        <fullName evidence="4">Kinase</fullName>
        <ecNumber evidence="4">2.7.-.-</ecNumber>
    </recommendedName>
</protein>
<feature type="region of interest" description="Disordered" evidence="5">
    <location>
        <begin position="851"/>
        <end position="871"/>
    </location>
</feature>
<gene>
    <name evidence="6" type="ORF">FGG08_004374</name>
</gene>
<name>A0A9P8I0K3_9PEZI</name>
<dbReference type="InterPro" id="IPR038286">
    <property type="entry name" value="IPK_sf"/>
</dbReference>
<dbReference type="Pfam" id="PF03770">
    <property type="entry name" value="IPK"/>
    <property type="match status" value="1"/>
</dbReference>
<dbReference type="SUPFAM" id="SSF56104">
    <property type="entry name" value="SAICAR synthase-like"/>
    <property type="match status" value="1"/>
</dbReference>
<feature type="compositionally biased region" description="Basic and acidic residues" evidence="5">
    <location>
        <begin position="950"/>
        <end position="966"/>
    </location>
</feature>
<evidence type="ECO:0000256" key="3">
    <source>
        <dbReference type="ARBA" id="ARBA00022777"/>
    </source>
</evidence>
<accession>A0A9P8I0K3</accession>
<comment type="caution">
    <text evidence="6">The sequence shown here is derived from an EMBL/GenBank/DDBJ whole genome shotgun (WGS) entry which is preliminary data.</text>
</comment>
<evidence type="ECO:0000313" key="6">
    <source>
        <dbReference type="EMBL" id="KAH0539076.1"/>
    </source>
</evidence>
<dbReference type="GO" id="GO:0046854">
    <property type="term" value="P:phosphatidylinositol phosphate biosynthetic process"/>
    <property type="evidence" value="ECO:0007669"/>
    <property type="project" value="TreeGrafter"/>
</dbReference>
<dbReference type="InterPro" id="IPR005522">
    <property type="entry name" value="IPK"/>
</dbReference>
<evidence type="ECO:0000256" key="5">
    <source>
        <dbReference type="SAM" id="MobiDB-lite"/>
    </source>
</evidence>
<dbReference type="GO" id="GO:0005634">
    <property type="term" value="C:nucleus"/>
    <property type="evidence" value="ECO:0007669"/>
    <property type="project" value="TreeGrafter"/>
</dbReference>
<comment type="similarity">
    <text evidence="1 4">Belongs to the inositol phosphokinase (IPK) family.</text>
</comment>
<dbReference type="PANTHER" id="PTHR12400">
    <property type="entry name" value="INOSITOL POLYPHOSPHATE KINASE"/>
    <property type="match status" value="1"/>
</dbReference>
<dbReference type="EMBL" id="JAGHQL010000087">
    <property type="protein sequence ID" value="KAH0539076.1"/>
    <property type="molecule type" value="Genomic_DNA"/>
</dbReference>
<feature type="region of interest" description="Disordered" evidence="5">
    <location>
        <begin position="455"/>
        <end position="543"/>
    </location>
</feature>
<dbReference type="GO" id="GO:0032958">
    <property type="term" value="P:inositol phosphate biosynthetic process"/>
    <property type="evidence" value="ECO:0007669"/>
    <property type="project" value="InterPro"/>
</dbReference>
<evidence type="ECO:0000313" key="7">
    <source>
        <dbReference type="Proteomes" id="UP000698800"/>
    </source>
</evidence>
<reference evidence="6" key="1">
    <citation type="submission" date="2021-03" db="EMBL/GenBank/DDBJ databases">
        <title>Comparative genomics and phylogenomic investigation of the class Geoglossomycetes provide insights into ecological specialization and systematics.</title>
        <authorList>
            <person name="Melie T."/>
            <person name="Pirro S."/>
            <person name="Miller A.N."/>
            <person name="Quandt A."/>
        </authorList>
    </citation>
    <scope>NUCLEOTIDE SEQUENCE</scope>
    <source>
        <strain evidence="6">GBOQ0MN5Z8</strain>
    </source>
</reference>
<dbReference type="PANTHER" id="PTHR12400:SF21">
    <property type="entry name" value="KINASE"/>
    <property type="match status" value="1"/>
</dbReference>
<dbReference type="Proteomes" id="UP000698800">
    <property type="component" value="Unassembled WGS sequence"/>
</dbReference>
<evidence type="ECO:0000256" key="1">
    <source>
        <dbReference type="ARBA" id="ARBA00007374"/>
    </source>
</evidence>